<dbReference type="Pfam" id="PF00703">
    <property type="entry name" value="Glyco_hydro_2"/>
    <property type="match status" value="1"/>
</dbReference>
<feature type="domain" description="Glycosyl hydrolases family 2 sugar binding" evidence="6">
    <location>
        <begin position="78"/>
        <end position="166"/>
    </location>
</feature>
<dbReference type="GO" id="GO:0004553">
    <property type="term" value="F:hydrolase activity, hydrolyzing O-glycosyl compounds"/>
    <property type="evidence" value="ECO:0007669"/>
    <property type="project" value="InterPro"/>
</dbReference>
<evidence type="ECO:0000259" key="6">
    <source>
        <dbReference type="Pfam" id="PF02837"/>
    </source>
</evidence>
<protein>
    <submittedName>
        <fullName evidence="7">Glycoside hydrolase family 2 sugar binding</fullName>
    </submittedName>
</protein>
<dbReference type="InterPro" id="IPR006104">
    <property type="entry name" value="Glyco_hydro_2_N"/>
</dbReference>
<evidence type="ECO:0000313" key="8">
    <source>
        <dbReference type="Proteomes" id="UP000000370"/>
    </source>
</evidence>
<evidence type="ECO:0000256" key="1">
    <source>
        <dbReference type="ARBA" id="ARBA00007401"/>
    </source>
</evidence>
<dbReference type="Gene3D" id="3.20.20.80">
    <property type="entry name" value="Glycosidases"/>
    <property type="match status" value="1"/>
</dbReference>
<dbReference type="InterPro" id="IPR017853">
    <property type="entry name" value="GH"/>
</dbReference>
<dbReference type="SUPFAM" id="SSF49303">
    <property type="entry name" value="beta-Galactosidase/glucuronidase domain"/>
    <property type="match status" value="1"/>
</dbReference>
<dbReference type="PANTHER" id="PTHR42732">
    <property type="entry name" value="BETA-GALACTOSIDASE"/>
    <property type="match status" value="1"/>
</dbReference>
<dbReference type="PANTHER" id="PTHR42732:SF2">
    <property type="entry name" value="BETA-MANNOSIDASE"/>
    <property type="match status" value="1"/>
</dbReference>
<organism evidence="7 8">
    <name type="scientific">Lachnoclostridium phytofermentans (strain ATCC 700394 / DSM 18823 / ISDg)</name>
    <name type="common">Clostridium phytofermentans</name>
    <dbReference type="NCBI Taxonomy" id="357809"/>
    <lineage>
        <taxon>Bacteria</taxon>
        <taxon>Bacillati</taxon>
        <taxon>Bacillota</taxon>
        <taxon>Clostridia</taxon>
        <taxon>Lachnospirales</taxon>
        <taxon>Lachnospiraceae</taxon>
    </lineage>
</organism>
<dbReference type="InterPro" id="IPR008979">
    <property type="entry name" value="Galactose-bd-like_sf"/>
</dbReference>
<dbReference type="InterPro" id="IPR006103">
    <property type="entry name" value="Glyco_hydro_2_cat"/>
</dbReference>
<reference evidence="8" key="1">
    <citation type="submission" date="2007-11" db="EMBL/GenBank/DDBJ databases">
        <title>Complete genome sequence of Clostridium phytofermentans ISDg.</title>
        <authorList>
            <person name="Leschine S.B."/>
            <person name="Warnick T.A."/>
            <person name="Blanchard J.L."/>
            <person name="Schnell D.J."/>
            <person name="Petit E.L."/>
            <person name="LaTouf W.G."/>
            <person name="Copeland A."/>
            <person name="Lucas S."/>
            <person name="Lapidus A."/>
            <person name="Barry K."/>
            <person name="Glavina del Rio T."/>
            <person name="Dalin E."/>
            <person name="Tice H."/>
            <person name="Pitluck S."/>
            <person name="Kiss H."/>
            <person name="Brettin T."/>
            <person name="Bruce D."/>
            <person name="Detter J.C."/>
            <person name="Han C."/>
            <person name="Kuske C."/>
            <person name="Schmutz J."/>
            <person name="Larimer F."/>
            <person name="Land M."/>
            <person name="Hauser L."/>
            <person name="Kyrpides N."/>
            <person name="Kim E.A."/>
            <person name="Richardson P."/>
        </authorList>
    </citation>
    <scope>NUCLEOTIDE SEQUENCE [LARGE SCALE GENOMIC DNA]</scope>
    <source>
        <strain evidence="8">ATCC 700394 / DSM 18823 / ISDg</strain>
    </source>
</reference>
<dbReference type="InterPro" id="IPR051913">
    <property type="entry name" value="GH2_Domain-Containing"/>
</dbReference>
<proteinExistence type="inferred from homology"/>
<name>A9KJU3_LACP7</name>
<dbReference type="HOGENOM" id="CLU_009935_3_1_9"/>
<feature type="domain" description="Glycoside hydrolase family 2 immunoglobulin-like beta-sandwich" evidence="4">
    <location>
        <begin position="185"/>
        <end position="310"/>
    </location>
</feature>
<dbReference type="SUPFAM" id="SSF51445">
    <property type="entry name" value="(Trans)glycosidases"/>
    <property type="match status" value="1"/>
</dbReference>
<dbReference type="Pfam" id="PF02836">
    <property type="entry name" value="Glyco_hydro_2_C"/>
    <property type="match status" value="1"/>
</dbReference>
<dbReference type="OrthoDB" id="9762066at2"/>
<dbReference type="Proteomes" id="UP000000370">
    <property type="component" value="Chromosome"/>
</dbReference>
<dbReference type="STRING" id="357809.Cphy_0711"/>
<dbReference type="InterPro" id="IPR013783">
    <property type="entry name" value="Ig-like_fold"/>
</dbReference>
<sequence>MSLKTGFSNPSTSMPPLPEYPRPLLKRNSYYNLNGYWDYTITKTNQMPSTYDGKILVPFSPESSLSGVNHQLKPTEFLWYHRVLNDPRENKNDRVLLQFGAVDQTAAIYVNDCHLLSHEGGYLPFSVDITDQLIADENSLVVMVTDVSDTSYHARGKQKLECSGMFYTAQSGIWQTVFMECVPSTYIKNLKITPDIDTNSVSFELAMVSTDVSFNTKNKIKILISEGSSNPNKSNLVKQEFREEEFLEQELREEEFLVQEFLDQEFLKEEDFFHTSFTINLPELHYWSPEGPYLYDVSITYGDDVIESYFAMRKISTGMDQNNILRLFLNNKPYFHNGILDQGYWPESLYTPPSDEAMIYDITMIKNLGFNMLRKHAKLEPSRWYYHCDRLGVLVWQDFVNGGSSYRSWFVTIFPTIFPRLATLIKDNSYRLFSRNDEPGKKEYLSDMKRTVEYLYNHPSIVLWVPFNEGWGQFDSIKITEYLKTLDTTRLIDSASGWFDQGCGDVRSLHIYFTPMRFRPHKRALVLSEFGGYTLRIDSHTYSDTTYGYRHYKTNQDLTDAIISVYEKKIIPGIEKGLCATVYTQLSDIEEEINGLITYDRKVLKIEKKRIQKMNQLCMREASKMK</sequence>
<dbReference type="InterPro" id="IPR006102">
    <property type="entry name" value="Ig-like_GH2"/>
</dbReference>
<dbReference type="Gene3D" id="2.60.40.10">
    <property type="entry name" value="Immunoglobulins"/>
    <property type="match status" value="1"/>
</dbReference>
<dbReference type="RefSeq" id="WP_012198741.1">
    <property type="nucleotide sequence ID" value="NC_010001.1"/>
</dbReference>
<evidence type="ECO:0000259" key="4">
    <source>
        <dbReference type="Pfam" id="PF00703"/>
    </source>
</evidence>
<evidence type="ECO:0000256" key="3">
    <source>
        <dbReference type="ARBA" id="ARBA00023295"/>
    </source>
</evidence>
<gene>
    <name evidence="7" type="ordered locus">Cphy_0711</name>
</gene>
<keyword evidence="3" id="KW-0326">Glycosidase</keyword>
<keyword evidence="8" id="KW-1185">Reference proteome</keyword>
<dbReference type="Gene3D" id="2.60.120.260">
    <property type="entry name" value="Galactose-binding domain-like"/>
    <property type="match status" value="1"/>
</dbReference>
<dbReference type="Pfam" id="PF02837">
    <property type="entry name" value="Glyco_hydro_2_N"/>
    <property type="match status" value="1"/>
</dbReference>
<dbReference type="SUPFAM" id="SSF49785">
    <property type="entry name" value="Galactose-binding domain-like"/>
    <property type="match status" value="1"/>
</dbReference>
<dbReference type="eggNOG" id="COG3250">
    <property type="taxonomic scope" value="Bacteria"/>
</dbReference>
<dbReference type="KEGG" id="cpy:Cphy_0711"/>
<dbReference type="GO" id="GO:0005975">
    <property type="term" value="P:carbohydrate metabolic process"/>
    <property type="evidence" value="ECO:0007669"/>
    <property type="project" value="InterPro"/>
</dbReference>
<dbReference type="InterPro" id="IPR036156">
    <property type="entry name" value="Beta-gal/glucu_dom_sf"/>
</dbReference>
<accession>A9KJU3</accession>
<dbReference type="EMBL" id="CP000885">
    <property type="protein sequence ID" value="ABX41098.1"/>
    <property type="molecule type" value="Genomic_DNA"/>
</dbReference>
<comment type="similarity">
    <text evidence="1">Belongs to the glycosyl hydrolase 2 family.</text>
</comment>
<dbReference type="AlphaFoldDB" id="A9KJU3"/>
<feature type="domain" description="Glycoside hydrolase family 2 catalytic" evidence="5">
    <location>
        <begin position="355"/>
        <end position="497"/>
    </location>
</feature>
<evidence type="ECO:0000256" key="2">
    <source>
        <dbReference type="ARBA" id="ARBA00022801"/>
    </source>
</evidence>
<keyword evidence="2 7" id="KW-0378">Hydrolase</keyword>
<dbReference type="CAZy" id="GH2">
    <property type="family name" value="Glycoside Hydrolase Family 2"/>
</dbReference>
<evidence type="ECO:0000259" key="5">
    <source>
        <dbReference type="Pfam" id="PF02836"/>
    </source>
</evidence>
<evidence type="ECO:0000313" key="7">
    <source>
        <dbReference type="EMBL" id="ABX41098.1"/>
    </source>
</evidence>